<keyword evidence="17" id="KW-0325">Glycoprotein</keyword>
<dbReference type="GO" id="GO:0005524">
    <property type="term" value="F:ATP binding"/>
    <property type="evidence" value="ECO:0007669"/>
    <property type="project" value="UniProtKB-KW"/>
</dbReference>
<reference evidence="21" key="2">
    <citation type="submission" date="2021-12" db="EMBL/GenBank/DDBJ databases">
        <title>Resequencing data analysis of finger millet.</title>
        <authorList>
            <person name="Hatakeyama M."/>
            <person name="Aluri S."/>
            <person name="Balachadran M.T."/>
            <person name="Sivarajan S.R."/>
            <person name="Poveda L."/>
            <person name="Shimizu-Inatsugi R."/>
            <person name="Schlapbach R."/>
            <person name="Sreeman S.M."/>
            <person name="Shimizu K.K."/>
        </authorList>
    </citation>
    <scope>NUCLEOTIDE SEQUENCE</scope>
</reference>
<dbReference type="InterPro" id="IPR011009">
    <property type="entry name" value="Kinase-like_dom_sf"/>
</dbReference>
<evidence type="ECO:0000256" key="3">
    <source>
        <dbReference type="ARBA" id="ARBA00022475"/>
    </source>
</evidence>
<keyword evidence="6" id="KW-0433">Leucine-rich repeat</keyword>
<dbReference type="AlphaFoldDB" id="A0AAV5D4S2"/>
<keyword evidence="12" id="KW-0418">Kinase</keyword>
<comment type="catalytic activity">
    <reaction evidence="19">
        <text>L-seryl-[protein] + ATP = O-phospho-L-seryl-[protein] + ADP + H(+)</text>
        <dbReference type="Rhea" id="RHEA:17989"/>
        <dbReference type="Rhea" id="RHEA-COMP:9863"/>
        <dbReference type="Rhea" id="RHEA-COMP:11604"/>
        <dbReference type="ChEBI" id="CHEBI:15378"/>
        <dbReference type="ChEBI" id="CHEBI:29999"/>
        <dbReference type="ChEBI" id="CHEBI:30616"/>
        <dbReference type="ChEBI" id="CHEBI:83421"/>
        <dbReference type="ChEBI" id="CHEBI:456216"/>
        <dbReference type="EC" id="2.7.11.1"/>
    </reaction>
</comment>
<comment type="subcellular location">
    <subcellularLocation>
        <location evidence="1">Cell membrane</location>
        <topology evidence="1">Single-pass membrane protein</topology>
    </subcellularLocation>
</comment>
<keyword evidence="4" id="KW-0723">Serine/threonine-protein kinase</keyword>
<evidence type="ECO:0000313" key="21">
    <source>
        <dbReference type="EMBL" id="GJN05153.1"/>
    </source>
</evidence>
<sequence>MSRRLVPYHELVCVTDKFSGNNLLGTGSFGKVFKSQLNNGLVVATKVVGMQLERAIRSFDAECNVIGMVRHRNLVRILNTLDALVLQYMPNGSLEMPLLSGCRRHLGLLKRLDIMLDVSMAMEYLHHEHHEVVMPCDLKPSNVLFDDDMTAHVADFSIAKMLFGDDNSVITASMLETIGYMAPEYGSLGKASRKSNVISFRIMLLEVFTRRRPANAMFTGELNIRQWVYEAFLTDLASILDGQLLQDASSIHDLNDFLLPIFELGLVCSSDSPDQNRLQQTLVEF</sequence>
<dbReference type="PANTHER" id="PTHR48055:SF57">
    <property type="entry name" value="PROTEIN KINASE DOMAIN-CONTAINING PROTEIN"/>
    <property type="match status" value="1"/>
</dbReference>
<evidence type="ECO:0000256" key="11">
    <source>
        <dbReference type="ARBA" id="ARBA00022741"/>
    </source>
</evidence>
<evidence type="ECO:0000256" key="13">
    <source>
        <dbReference type="ARBA" id="ARBA00022840"/>
    </source>
</evidence>
<dbReference type="GO" id="GO:0005886">
    <property type="term" value="C:plasma membrane"/>
    <property type="evidence" value="ECO:0007669"/>
    <property type="project" value="UniProtKB-SubCell"/>
</dbReference>
<dbReference type="FunFam" id="1.10.510.10:FF:000358">
    <property type="entry name" value="Putative leucine-rich repeat receptor-like serine/threonine-protein kinase"/>
    <property type="match status" value="1"/>
</dbReference>
<dbReference type="GO" id="GO:0004674">
    <property type="term" value="F:protein serine/threonine kinase activity"/>
    <property type="evidence" value="ECO:0007669"/>
    <property type="project" value="UniProtKB-KW"/>
</dbReference>
<keyword evidence="15" id="KW-0472">Membrane</keyword>
<evidence type="ECO:0000259" key="20">
    <source>
        <dbReference type="PROSITE" id="PS50011"/>
    </source>
</evidence>
<dbReference type="InterPro" id="IPR051564">
    <property type="entry name" value="LRR_receptor-like_kinase"/>
</dbReference>
<dbReference type="Proteomes" id="UP001054889">
    <property type="component" value="Unassembled WGS sequence"/>
</dbReference>
<dbReference type="Gene3D" id="3.30.200.20">
    <property type="entry name" value="Phosphorylase Kinase, domain 1"/>
    <property type="match status" value="1"/>
</dbReference>
<keyword evidence="3" id="KW-1003">Cell membrane</keyword>
<dbReference type="PROSITE" id="PS50011">
    <property type="entry name" value="PROTEIN_KINASE_DOM"/>
    <property type="match status" value="1"/>
</dbReference>
<keyword evidence="22" id="KW-1185">Reference proteome</keyword>
<dbReference type="Gene3D" id="1.10.510.10">
    <property type="entry name" value="Transferase(Phosphotransferase) domain 1"/>
    <property type="match status" value="1"/>
</dbReference>
<evidence type="ECO:0000256" key="15">
    <source>
        <dbReference type="ARBA" id="ARBA00023136"/>
    </source>
</evidence>
<keyword evidence="9" id="KW-0732">Signal</keyword>
<evidence type="ECO:0000256" key="9">
    <source>
        <dbReference type="ARBA" id="ARBA00022729"/>
    </source>
</evidence>
<evidence type="ECO:0000256" key="8">
    <source>
        <dbReference type="ARBA" id="ARBA00022692"/>
    </source>
</evidence>
<keyword evidence="13" id="KW-0067">ATP-binding</keyword>
<reference evidence="21" key="1">
    <citation type="journal article" date="2018" name="DNA Res.">
        <title>Multiple hybrid de novo genome assembly of finger millet, an orphan allotetraploid crop.</title>
        <authorList>
            <person name="Hatakeyama M."/>
            <person name="Aluri S."/>
            <person name="Balachadran M.T."/>
            <person name="Sivarajan S.R."/>
            <person name="Patrignani A."/>
            <person name="Gruter S."/>
            <person name="Poveda L."/>
            <person name="Shimizu-Inatsugi R."/>
            <person name="Baeten J."/>
            <person name="Francoijs K.J."/>
            <person name="Nataraja K.N."/>
            <person name="Reddy Y.A.N."/>
            <person name="Phadnis S."/>
            <person name="Ravikumar R.L."/>
            <person name="Schlapbach R."/>
            <person name="Sreeman S.M."/>
            <person name="Shimizu K.K."/>
        </authorList>
    </citation>
    <scope>NUCLEOTIDE SEQUENCE</scope>
</reference>
<comment type="caution">
    <text evidence="21">The sequence shown here is derived from an EMBL/GenBank/DDBJ whole genome shotgun (WGS) entry which is preliminary data.</text>
</comment>
<dbReference type="InterPro" id="IPR001245">
    <property type="entry name" value="Ser-Thr/Tyr_kinase_cat_dom"/>
</dbReference>
<evidence type="ECO:0000256" key="18">
    <source>
        <dbReference type="ARBA" id="ARBA00047899"/>
    </source>
</evidence>
<evidence type="ECO:0000256" key="4">
    <source>
        <dbReference type="ARBA" id="ARBA00022527"/>
    </source>
</evidence>
<evidence type="ECO:0000256" key="6">
    <source>
        <dbReference type="ARBA" id="ARBA00022614"/>
    </source>
</evidence>
<evidence type="ECO:0000256" key="1">
    <source>
        <dbReference type="ARBA" id="ARBA00004162"/>
    </source>
</evidence>
<keyword evidence="11" id="KW-0547">Nucleotide-binding</keyword>
<dbReference type="EC" id="2.7.11.1" evidence="2"/>
<evidence type="ECO:0000256" key="17">
    <source>
        <dbReference type="ARBA" id="ARBA00023180"/>
    </source>
</evidence>
<keyword evidence="10" id="KW-0677">Repeat</keyword>
<keyword evidence="14" id="KW-1133">Transmembrane helix</keyword>
<dbReference type="PANTHER" id="PTHR48055">
    <property type="entry name" value="LEUCINE-RICH REPEAT RECEPTOR PROTEIN KINASE EMS1"/>
    <property type="match status" value="1"/>
</dbReference>
<evidence type="ECO:0000256" key="12">
    <source>
        <dbReference type="ARBA" id="ARBA00022777"/>
    </source>
</evidence>
<evidence type="ECO:0000256" key="10">
    <source>
        <dbReference type="ARBA" id="ARBA00022737"/>
    </source>
</evidence>
<accession>A0AAV5D4S2</accession>
<keyword evidence="16" id="KW-0675">Receptor</keyword>
<evidence type="ECO:0000256" key="5">
    <source>
        <dbReference type="ARBA" id="ARBA00022553"/>
    </source>
</evidence>
<gene>
    <name evidence="21" type="primary">ga22761</name>
    <name evidence="21" type="ORF">PR202_ga22761</name>
</gene>
<keyword evidence="7" id="KW-0808">Transferase</keyword>
<organism evidence="21 22">
    <name type="scientific">Eleusine coracana subsp. coracana</name>
    <dbReference type="NCBI Taxonomy" id="191504"/>
    <lineage>
        <taxon>Eukaryota</taxon>
        <taxon>Viridiplantae</taxon>
        <taxon>Streptophyta</taxon>
        <taxon>Embryophyta</taxon>
        <taxon>Tracheophyta</taxon>
        <taxon>Spermatophyta</taxon>
        <taxon>Magnoliopsida</taxon>
        <taxon>Liliopsida</taxon>
        <taxon>Poales</taxon>
        <taxon>Poaceae</taxon>
        <taxon>PACMAD clade</taxon>
        <taxon>Chloridoideae</taxon>
        <taxon>Cynodonteae</taxon>
        <taxon>Eleusininae</taxon>
        <taxon>Eleusine</taxon>
    </lineage>
</organism>
<protein>
    <recommendedName>
        <fullName evidence="2">non-specific serine/threonine protein kinase</fullName>
        <ecNumber evidence="2">2.7.11.1</ecNumber>
    </recommendedName>
</protein>
<proteinExistence type="predicted"/>
<keyword evidence="5" id="KW-0597">Phosphoprotein</keyword>
<name>A0AAV5D4S2_ELECO</name>
<evidence type="ECO:0000256" key="14">
    <source>
        <dbReference type="ARBA" id="ARBA00022989"/>
    </source>
</evidence>
<evidence type="ECO:0000313" key="22">
    <source>
        <dbReference type="Proteomes" id="UP001054889"/>
    </source>
</evidence>
<dbReference type="EMBL" id="BQKI01000011">
    <property type="protein sequence ID" value="GJN05153.1"/>
    <property type="molecule type" value="Genomic_DNA"/>
</dbReference>
<evidence type="ECO:0000256" key="16">
    <source>
        <dbReference type="ARBA" id="ARBA00023170"/>
    </source>
</evidence>
<keyword evidence="8" id="KW-0812">Transmembrane</keyword>
<feature type="domain" description="Protein kinase" evidence="20">
    <location>
        <begin position="18"/>
        <end position="262"/>
    </location>
</feature>
<evidence type="ECO:0000256" key="7">
    <source>
        <dbReference type="ARBA" id="ARBA00022679"/>
    </source>
</evidence>
<dbReference type="SMART" id="SM00220">
    <property type="entry name" value="S_TKc"/>
    <property type="match status" value="1"/>
</dbReference>
<dbReference type="SUPFAM" id="SSF56112">
    <property type="entry name" value="Protein kinase-like (PK-like)"/>
    <property type="match status" value="1"/>
</dbReference>
<dbReference type="Pfam" id="PF07714">
    <property type="entry name" value="PK_Tyr_Ser-Thr"/>
    <property type="match status" value="1"/>
</dbReference>
<evidence type="ECO:0000256" key="19">
    <source>
        <dbReference type="ARBA" id="ARBA00048679"/>
    </source>
</evidence>
<evidence type="ECO:0000256" key="2">
    <source>
        <dbReference type="ARBA" id="ARBA00012513"/>
    </source>
</evidence>
<comment type="catalytic activity">
    <reaction evidence="18">
        <text>L-threonyl-[protein] + ATP = O-phospho-L-threonyl-[protein] + ADP + H(+)</text>
        <dbReference type="Rhea" id="RHEA:46608"/>
        <dbReference type="Rhea" id="RHEA-COMP:11060"/>
        <dbReference type="Rhea" id="RHEA-COMP:11605"/>
        <dbReference type="ChEBI" id="CHEBI:15378"/>
        <dbReference type="ChEBI" id="CHEBI:30013"/>
        <dbReference type="ChEBI" id="CHEBI:30616"/>
        <dbReference type="ChEBI" id="CHEBI:61977"/>
        <dbReference type="ChEBI" id="CHEBI:456216"/>
        <dbReference type="EC" id="2.7.11.1"/>
    </reaction>
</comment>
<dbReference type="InterPro" id="IPR000719">
    <property type="entry name" value="Prot_kinase_dom"/>
</dbReference>